<sequence>MSSTVKRKQFSLEEKKNIISEVDKGLKKGEVAKKKRMRKAQFEDVDTVVYKWFQEVRSRNVPLTGSLIREKALEFTKMLGVENFQASVGWLNRFRERYGVLSKCISGEASDVPMNSVNEWRNGEVAALIKEYSPNDVFNANEAGVFFQLEPKRILAQKGDECVGGKASKQRITALFCCNKSGTEKRKILIIGKSAKPLCFKNYFNTEMKKKKRKILLLIDNCSPHNKPPKLDNIHMEYFPPNCTAVLQPLDEGIIRAVKSPYRTFLLRQILCDLEKNIQRKCNVKEAIEWICGAWDDISQSTITNCWKHTTTTKDTNSVSEVAEYDESNTHDIQQSELEQI</sequence>
<comment type="subcellular location">
    <subcellularLocation>
        <location evidence="1">Nucleus</location>
    </subcellularLocation>
</comment>
<dbReference type="Pfam" id="PF03221">
    <property type="entry name" value="HTH_Tnp_Tc5"/>
    <property type="match status" value="1"/>
</dbReference>
<dbReference type="SUPFAM" id="SSF46689">
    <property type="entry name" value="Homeodomain-like"/>
    <property type="match status" value="1"/>
</dbReference>
<evidence type="ECO:0000256" key="2">
    <source>
        <dbReference type="ARBA" id="ARBA00023125"/>
    </source>
</evidence>
<dbReference type="GO" id="GO:0005634">
    <property type="term" value="C:nucleus"/>
    <property type="evidence" value="ECO:0007669"/>
    <property type="project" value="UniProtKB-SubCell"/>
</dbReference>
<dbReference type="Proteomes" id="UP000694846">
    <property type="component" value="Unplaced"/>
</dbReference>
<gene>
    <name evidence="5" type="primary">LOC112684676</name>
</gene>
<dbReference type="Gene3D" id="1.10.10.60">
    <property type="entry name" value="Homeodomain-like"/>
    <property type="match status" value="2"/>
</dbReference>
<dbReference type="InterPro" id="IPR009057">
    <property type="entry name" value="Homeodomain-like_sf"/>
</dbReference>
<keyword evidence="4" id="KW-1185">Reference proteome</keyword>
<dbReference type="Pfam" id="PF03184">
    <property type="entry name" value="DDE_1"/>
    <property type="match status" value="1"/>
</dbReference>
<proteinExistence type="predicted"/>
<dbReference type="InterPro" id="IPR004875">
    <property type="entry name" value="DDE_SF_endonuclease_dom"/>
</dbReference>
<dbReference type="InterPro" id="IPR036397">
    <property type="entry name" value="RNaseH_sf"/>
</dbReference>
<organism evidence="4 5">
    <name type="scientific">Sipha flava</name>
    <name type="common">yellow sugarcane aphid</name>
    <dbReference type="NCBI Taxonomy" id="143950"/>
    <lineage>
        <taxon>Eukaryota</taxon>
        <taxon>Metazoa</taxon>
        <taxon>Ecdysozoa</taxon>
        <taxon>Arthropoda</taxon>
        <taxon>Hexapoda</taxon>
        <taxon>Insecta</taxon>
        <taxon>Pterygota</taxon>
        <taxon>Neoptera</taxon>
        <taxon>Paraneoptera</taxon>
        <taxon>Hemiptera</taxon>
        <taxon>Sternorrhyncha</taxon>
        <taxon>Aphidomorpha</taxon>
        <taxon>Aphidoidea</taxon>
        <taxon>Aphididae</taxon>
        <taxon>Sipha</taxon>
    </lineage>
</organism>
<keyword evidence="2" id="KW-0238">DNA-binding</keyword>
<dbReference type="GeneID" id="112684676"/>
<evidence type="ECO:0000313" key="4">
    <source>
        <dbReference type="Proteomes" id="UP000694846"/>
    </source>
</evidence>
<name>A0A8B8FN43_9HEMI</name>
<dbReference type="InterPro" id="IPR050863">
    <property type="entry name" value="CenT-Element_Derived"/>
</dbReference>
<dbReference type="PROSITE" id="PS51253">
    <property type="entry name" value="HTH_CENPB"/>
    <property type="match status" value="1"/>
</dbReference>
<reference evidence="5" key="1">
    <citation type="submission" date="2025-08" db="UniProtKB">
        <authorList>
            <consortium name="RefSeq"/>
        </authorList>
    </citation>
    <scope>IDENTIFICATION</scope>
    <source>
        <tissue evidence="5">Whole body</tissue>
    </source>
</reference>
<dbReference type="PANTHER" id="PTHR19303:SF52">
    <property type="entry name" value="TIGGER TRANSPOSABLE ELEMENT-DERIVED PROTEIN 6"/>
    <property type="match status" value="1"/>
</dbReference>
<evidence type="ECO:0000313" key="5">
    <source>
        <dbReference type="RefSeq" id="XP_025412097.1"/>
    </source>
</evidence>
<dbReference type="SMART" id="SM00674">
    <property type="entry name" value="CENPB"/>
    <property type="match status" value="1"/>
</dbReference>
<evidence type="ECO:0000259" key="3">
    <source>
        <dbReference type="PROSITE" id="PS51253"/>
    </source>
</evidence>
<dbReference type="OrthoDB" id="6596787at2759"/>
<evidence type="ECO:0000256" key="1">
    <source>
        <dbReference type="ARBA" id="ARBA00004123"/>
    </source>
</evidence>
<dbReference type="PANTHER" id="PTHR19303">
    <property type="entry name" value="TRANSPOSON"/>
    <property type="match status" value="1"/>
</dbReference>
<dbReference type="AlphaFoldDB" id="A0A8B8FN43"/>
<dbReference type="Gene3D" id="3.30.420.10">
    <property type="entry name" value="Ribonuclease H-like superfamily/Ribonuclease H"/>
    <property type="match status" value="1"/>
</dbReference>
<feature type="domain" description="HTH CENPB-type" evidence="3">
    <location>
        <begin position="33"/>
        <end position="104"/>
    </location>
</feature>
<accession>A0A8B8FN43</accession>
<dbReference type="GO" id="GO:0003677">
    <property type="term" value="F:DNA binding"/>
    <property type="evidence" value="ECO:0007669"/>
    <property type="project" value="UniProtKB-KW"/>
</dbReference>
<dbReference type="InterPro" id="IPR006600">
    <property type="entry name" value="HTH_CenpB_DNA-bd_dom"/>
</dbReference>
<protein>
    <submittedName>
        <fullName evidence="5">Tigger transposable element-derived protein 6-like</fullName>
    </submittedName>
</protein>
<dbReference type="RefSeq" id="XP_025412097.1">
    <property type="nucleotide sequence ID" value="XM_025556312.1"/>
</dbReference>